<comment type="subcellular location">
    <subcellularLocation>
        <location evidence="2">Cytoplasm</location>
        <location evidence="2">Cytoskeleton</location>
        <location evidence="2">Cilium axoneme</location>
    </subcellularLocation>
</comment>
<dbReference type="PANTHER" id="PTHR31078">
    <property type="entry name" value="CILIA- AND FLAGELLA-ASSOCIATED PROTEIN 300"/>
    <property type="match status" value="1"/>
</dbReference>
<comment type="similarity">
    <text evidence="3">Belongs to the CFAP300 family.</text>
</comment>
<gene>
    <name evidence="8" type="ORF">OKIOD_LOCUS6419</name>
</gene>
<evidence type="ECO:0000256" key="7">
    <source>
        <dbReference type="ARBA" id="ARBA00023273"/>
    </source>
</evidence>
<organism evidence="8 9">
    <name type="scientific">Oikopleura dioica</name>
    <name type="common">Tunicate</name>
    <dbReference type="NCBI Taxonomy" id="34765"/>
    <lineage>
        <taxon>Eukaryota</taxon>
        <taxon>Metazoa</taxon>
        <taxon>Chordata</taxon>
        <taxon>Tunicata</taxon>
        <taxon>Appendicularia</taxon>
        <taxon>Copelata</taxon>
        <taxon>Oikopleuridae</taxon>
        <taxon>Oikopleura</taxon>
    </lineage>
</organism>
<evidence type="ECO:0000256" key="1">
    <source>
        <dbReference type="ARBA" id="ARBA00002404"/>
    </source>
</evidence>
<keyword evidence="7" id="KW-0966">Cell projection</keyword>
<sequence length="206" mass="23920">MGRLIQNFFEDATVLSLLQMDRYVNKIDVRQLNTDIMSMEFFDILHKTGTETPILRHTGHIVGCPPDVRQGMTIEDELRRMLVDEESDNYQLFNEDERDEFIFELFSSLVLGGPLCQYEDEIDQYLETTKTIYKDLVAIKQNAAGIKDIRTAAFIIDVQKQKNCISTHYQPGGACNPHPQTKMFFLVDPFYRHITILSHQWPKNAL</sequence>
<dbReference type="InterPro" id="IPR029416">
    <property type="entry name" value="CFAP300"/>
</dbReference>
<dbReference type="EMBL" id="OU015569">
    <property type="protein sequence ID" value="CAG5096952.1"/>
    <property type="molecule type" value="Genomic_DNA"/>
</dbReference>
<evidence type="ECO:0000256" key="4">
    <source>
        <dbReference type="ARBA" id="ARBA00022174"/>
    </source>
</evidence>
<proteinExistence type="inferred from homology"/>
<comment type="function">
    <text evidence="1">Cilium- and flagellum-specific protein that plays a role in axonemal structure organization and motility. May play a role in outer and inner dynein arm assembly.</text>
</comment>
<evidence type="ECO:0000313" key="9">
    <source>
        <dbReference type="Proteomes" id="UP001158576"/>
    </source>
</evidence>
<evidence type="ECO:0000256" key="5">
    <source>
        <dbReference type="ARBA" id="ARBA00022490"/>
    </source>
</evidence>
<keyword evidence="5" id="KW-0963">Cytoplasm</keyword>
<dbReference type="Pfam" id="PF14926">
    <property type="entry name" value="CFAP300"/>
    <property type="match status" value="1"/>
</dbReference>
<evidence type="ECO:0000256" key="2">
    <source>
        <dbReference type="ARBA" id="ARBA00004430"/>
    </source>
</evidence>
<dbReference type="PANTHER" id="PTHR31078:SF1">
    <property type="entry name" value="CILIA- AND FLAGELLA-ASSOCIATED PROTEIN 300"/>
    <property type="match status" value="1"/>
</dbReference>
<accession>A0ABN7SB02</accession>
<keyword evidence="9" id="KW-1185">Reference proteome</keyword>
<evidence type="ECO:0000256" key="3">
    <source>
        <dbReference type="ARBA" id="ARBA00009205"/>
    </source>
</evidence>
<reference evidence="8 9" key="1">
    <citation type="submission" date="2021-04" db="EMBL/GenBank/DDBJ databases">
        <authorList>
            <person name="Bliznina A."/>
        </authorList>
    </citation>
    <scope>NUCLEOTIDE SEQUENCE [LARGE SCALE GENOMIC DNA]</scope>
</reference>
<keyword evidence="6" id="KW-0206">Cytoskeleton</keyword>
<protein>
    <recommendedName>
        <fullName evidence="4">Cilia- and flagella-associated protein 300</fullName>
    </recommendedName>
</protein>
<name>A0ABN7SB02_OIKDI</name>
<evidence type="ECO:0000313" key="8">
    <source>
        <dbReference type="EMBL" id="CAG5096952.1"/>
    </source>
</evidence>
<dbReference type="Proteomes" id="UP001158576">
    <property type="component" value="Chromosome XSR"/>
</dbReference>
<evidence type="ECO:0000256" key="6">
    <source>
        <dbReference type="ARBA" id="ARBA00023212"/>
    </source>
</evidence>